<organism evidence="1 2">
    <name type="scientific">Rhodanobacter glycinis</name>
    <dbReference type="NCBI Taxonomy" id="582702"/>
    <lineage>
        <taxon>Bacteria</taxon>
        <taxon>Pseudomonadati</taxon>
        <taxon>Pseudomonadota</taxon>
        <taxon>Gammaproteobacteria</taxon>
        <taxon>Lysobacterales</taxon>
        <taxon>Rhodanobacteraceae</taxon>
        <taxon>Rhodanobacter</taxon>
    </lineage>
</organism>
<dbReference type="OrthoDB" id="5957082at2"/>
<name>A0A502BZ33_9GAMM</name>
<dbReference type="RefSeq" id="WP_140653896.1">
    <property type="nucleotide sequence ID" value="NZ_RCZB01000006.1"/>
</dbReference>
<evidence type="ECO:0000313" key="2">
    <source>
        <dbReference type="Proteomes" id="UP000319486"/>
    </source>
</evidence>
<gene>
    <name evidence="1" type="ORF">EAH88_14325</name>
</gene>
<accession>A0A502BZ33</accession>
<dbReference type="Proteomes" id="UP000319486">
    <property type="component" value="Unassembled WGS sequence"/>
</dbReference>
<evidence type="ECO:0000313" key="1">
    <source>
        <dbReference type="EMBL" id="TPG06495.1"/>
    </source>
</evidence>
<keyword evidence="2" id="KW-1185">Reference proteome</keyword>
<proteinExistence type="predicted"/>
<dbReference type="AlphaFoldDB" id="A0A502BZ33"/>
<sequence>MKLLRDFFRLCVAGLRTVTGRGAAASHGFSVTVPAPLSHPAGDGAVVVDLMRVVARPLASRREPASFLKAPRHRRLGAGRG</sequence>
<comment type="caution">
    <text evidence="1">The sequence shown here is derived from an EMBL/GenBank/DDBJ whole genome shotgun (WGS) entry which is preliminary data.</text>
</comment>
<reference evidence="1 2" key="1">
    <citation type="journal article" date="2019" name="Environ. Microbiol.">
        <title>Species interactions and distinct microbial communities in high Arctic permafrost affected cryosols are associated with the CH4 and CO2 gas fluxes.</title>
        <authorList>
            <person name="Altshuler I."/>
            <person name="Hamel J."/>
            <person name="Turney S."/>
            <person name="Magnuson E."/>
            <person name="Levesque R."/>
            <person name="Greer C."/>
            <person name="Whyte L.G."/>
        </authorList>
    </citation>
    <scope>NUCLEOTIDE SEQUENCE [LARGE SCALE GENOMIC DNA]</scope>
    <source>
        <strain evidence="1 2">S13Y</strain>
    </source>
</reference>
<protein>
    <submittedName>
        <fullName evidence="1">Uncharacterized protein</fullName>
    </submittedName>
</protein>
<dbReference type="EMBL" id="RCZO01000008">
    <property type="protein sequence ID" value="TPG06495.1"/>
    <property type="molecule type" value="Genomic_DNA"/>
</dbReference>